<evidence type="ECO:0000256" key="11">
    <source>
        <dbReference type="ARBA" id="ARBA00023098"/>
    </source>
</evidence>
<dbReference type="PROSITE" id="PS00061">
    <property type="entry name" value="ADH_SHORT"/>
    <property type="match status" value="1"/>
</dbReference>
<dbReference type="SMART" id="SM00822">
    <property type="entry name" value="PKS_KR"/>
    <property type="match status" value="1"/>
</dbReference>
<dbReference type="PRINTS" id="PR00081">
    <property type="entry name" value="GDHRDH"/>
</dbReference>
<keyword evidence="20" id="KW-1185">Reference proteome</keyword>
<comment type="similarity">
    <text evidence="3">Belongs to the short-chain dehydrogenases/reductases (SDR) family.</text>
</comment>
<keyword evidence="9" id="KW-0521">NADP</keyword>
<evidence type="ECO:0000256" key="5">
    <source>
        <dbReference type="ARBA" id="ARBA00022512"/>
    </source>
</evidence>
<keyword evidence="10 19" id="KW-0560">Oxidoreductase</keyword>
<name>A0A7Z7IJW0_9MYCO</name>
<accession>A0A7Z7IJW0</accession>
<evidence type="ECO:0000256" key="7">
    <source>
        <dbReference type="ARBA" id="ARBA00022525"/>
    </source>
</evidence>
<comment type="catalytic activity">
    <reaction evidence="17">
        <text>a (3R)-hydroxyacyl-[ACP] + NADP(+) = a 3-oxoacyl-[ACP] + NADPH + H(+)</text>
        <dbReference type="Rhea" id="RHEA:17397"/>
        <dbReference type="Rhea" id="RHEA-COMP:9916"/>
        <dbReference type="Rhea" id="RHEA-COMP:9945"/>
        <dbReference type="ChEBI" id="CHEBI:15378"/>
        <dbReference type="ChEBI" id="CHEBI:57783"/>
        <dbReference type="ChEBI" id="CHEBI:58349"/>
        <dbReference type="ChEBI" id="CHEBI:78776"/>
        <dbReference type="ChEBI" id="CHEBI:78827"/>
        <dbReference type="EC" id="1.1.1.100"/>
    </reaction>
    <physiologicalReaction direction="right-to-left" evidence="17">
        <dbReference type="Rhea" id="RHEA:17399"/>
    </physiologicalReaction>
</comment>
<organism evidence="19 20">
    <name type="scientific">Mycobacterium simulans</name>
    <dbReference type="NCBI Taxonomy" id="627089"/>
    <lineage>
        <taxon>Bacteria</taxon>
        <taxon>Bacillati</taxon>
        <taxon>Actinomycetota</taxon>
        <taxon>Actinomycetes</taxon>
        <taxon>Mycobacteriales</taxon>
        <taxon>Mycobacteriaceae</taxon>
        <taxon>Mycobacterium</taxon>
    </lineage>
</organism>
<evidence type="ECO:0000256" key="16">
    <source>
        <dbReference type="ARBA" id="ARBA00040781"/>
    </source>
</evidence>
<keyword evidence="8" id="KW-0276">Fatty acid metabolism</keyword>
<keyword evidence="5" id="KW-0134">Cell wall</keyword>
<dbReference type="EC" id="1.1.1.100" evidence="4"/>
<keyword evidence="7" id="KW-0964">Secreted</keyword>
<protein>
    <recommendedName>
        <fullName evidence="16">3-oxoacyl-[acyl-carrier-protein] reductase MabA</fullName>
        <ecNumber evidence="4">1.1.1.100</ecNumber>
    </recommendedName>
    <alternativeName>
        <fullName evidence="15">3-ketoacyl-acyl carrier protein reductase</fullName>
    </alternativeName>
    <alternativeName>
        <fullName evidence="13 14">Beta-Ketoacyl-acyl carrier protein reductase</fullName>
    </alternativeName>
</protein>
<evidence type="ECO:0000256" key="1">
    <source>
        <dbReference type="ARBA" id="ARBA00004191"/>
    </source>
</evidence>
<dbReference type="EMBL" id="OCTY01000002">
    <property type="protein sequence ID" value="SOJ54891.1"/>
    <property type="molecule type" value="Genomic_DNA"/>
</dbReference>
<proteinExistence type="inferred from homology"/>
<dbReference type="InterPro" id="IPR036291">
    <property type="entry name" value="NAD(P)-bd_dom_sf"/>
</dbReference>
<dbReference type="NCBIfam" id="NF040605">
    <property type="entry name" value="mycolic_FabG1"/>
    <property type="match status" value="1"/>
</dbReference>
<dbReference type="InterPro" id="IPR020904">
    <property type="entry name" value="Sc_DH/Rdtase_CS"/>
</dbReference>
<dbReference type="Gene3D" id="3.40.50.720">
    <property type="entry name" value="NAD(P)-binding Rossmann-like Domain"/>
    <property type="match status" value="1"/>
</dbReference>
<evidence type="ECO:0000256" key="12">
    <source>
        <dbReference type="ARBA" id="ARBA00023160"/>
    </source>
</evidence>
<evidence type="ECO:0000256" key="14">
    <source>
        <dbReference type="ARBA" id="ARBA00032683"/>
    </source>
</evidence>
<dbReference type="SUPFAM" id="SSF51735">
    <property type="entry name" value="NAD(P)-binding Rossmann-fold domains"/>
    <property type="match status" value="1"/>
</dbReference>
<dbReference type="InterPro" id="IPR053419">
    <property type="entry name" value="FAS-II_3-oxoacyl-ACP_reductase"/>
</dbReference>
<dbReference type="FunFam" id="3.40.50.720:FF:000460">
    <property type="entry name" value="3-oxoacyl-[acyl-carrier-protein] reductase FabG1"/>
    <property type="match status" value="1"/>
</dbReference>
<dbReference type="InterPro" id="IPR050259">
    <property type="entry name" value="SDR"/>
</dbReference>
<dbReference type="Proteomes" id="UP000554965">
    <property type="component" value="Unassembled WGS sequence"/>
</dbReference>
<gene>
    <name evidence="19" type="primary">fabG1</name>
    <name evidence="19" type="ORF">MSIMFB_02382</name>
</gene>
<reference evidence="19 20" key="1">
    <citation type="submission" date="2017-10" db="EMBL/GenBank/DDBJ databases">
        <authorList>
            <consortium name="Urmite Genomes"/>
        </authorList>
    </citation>
    <scope>NUCLEOTIDE SEQUENCE [LARGE SCALE GENOMIC DNA]</scope>
    <source>
        <strain evidence="19 20">FB-527</strain>
    </source>
</reference>
<evidence type="ECO:0000256" key="4">
    <source>
        <dbReference type="ARBA" id="ARBA00012948"/>
    </source>
</evidence>
<dbReference type="InterPro" id="IPR057326">
    <property type="entry name" value="KR_dom"/>
</dbReference>
<feature type="domain" description="Ketoreductase" evidence="18">
    <location>
        <begin position="21"/>
        <end position="194"/>
    </location>
</feature>
<dbReference type="PANTHER" id="PTHR42879">
    <property type="entry name" value="3-OXOACYL-(ACYL-CARRIER-PROTEIN) REDUCTASE"/>
    <property type="match status" value="1"/>
</dbReference>
<evidence type="ECO:0000256" key="8">
    <source>
        <dbReference type="ARBA" id="ARBA00022832"/>
    </source>
</evidence>
<sequence>MVTDTSSDSAPACVKPPFVPRSVLVTGGNRGIGLAIAQRLAADGHKVAVTHRGSGAPEGLFGVECDVTDNDAVDRAFKQVEEHQGPVEVLVSNAGLAADAFLMRMTEEKFEKVIDANLTGAFRVAQRASRSMQRNRFGRMIFIGSVSGSWGIGNQANYAASKAGVIGMARSIAREMSKANVTANVVAPGYIDTDMTRALDERIQEGALQFIPAKRVGTAAEVAGVVSFLASEDASYISGAVIPVDGGMGMGH</sequence>
<dbReference type="Pfam" id="PF13561">
    <property type="entry name" value="adh_short_C2"/>
    <property type="match status" value="1"/>
</dbReference>
<evidence type="ECO:0000256" key="3">
    <source>
        <dbReference type="ARBA" id="ARBA00006484"/>
    </source>
</evidence>
<evidence type="ECO:0000256" key="6">
    <source>
        <dbReference type="ARBA" id="ARBA00022516"/>
    </source>
</evidence>
<keyword evidence="6" id="KW-0444">Lipid biosynthesis</keyword>
<evidence type="ECO:0000256" key="13">
    <source>
        <dbReference type="ARBA" id="ARBA00029743"/>
    </source>
</evidence>
<evidence type="ECO:0000256" key="10">
    <source>
        <dbReference type="ARBA" id="ARBA00023002"/>
    </source>
</evidence>
<keyword evidence="12" id="KW-0275">Fatty acid biosynthesis</keyword>
<evidence type="ECO:0000256" key="2">
    <source>
        <dbReference type="ARBA" id="ARBA00004796"/>
    </source>
</evidence>
<dbReference type="PANTHER" id="PTHR42879:SF2">
    <property type="entry name" value="3-OXOACYL-[ACYL-CARRIER-PROTEIN] REDUCTASE FABG"/>
    <property type="match status" value="1"/>
</dbReference>
<dbReference type="InterPro" id="IPR002347">
    <property type="entry name" value="SDR_fam"/>
</dbReference>
<comment type="pathway">
    <text evidence="2">Lipid metabolism; mycolic acid biosynthesis.</text>
</comment>
<dbReference type="GO" id="GO:0004316">
    <property type="term" value="F:3-oxoacyl-[acyl-carrier-protein] reductase (NADPH) activity"/>
    <property type="evidence" value="ECO:0007669"/>
    <property type="project" value="UniProtKB-EC"/>
</dbReference>
<dbReference type="GO" id="GO:0006633">
    <property type="term" value="P:fatty acid biosynthetic process"/>
    <property type="evidence" value="ECO:0007669"/>
    <property type="project" value="UniProtKB-KW"/>
</dbReference>
<evidence type="ECO:0000256" key="15">
    <source>
        <dbReference type="ARBA" id="ARBA00033040"/>
    </source>
</evidence>
<dbReference type="CDD" id="cd05333">
    <property type="entry name" value="BKR_SDR_c"/>
    <property type="match status" value="1"/>
</dbReference>
<evidence type="ECO:0000313" key="19">
    <source>
        <dbReference type="EMBL" id="SOJ54891.1"/>
    </source>
</evidence>
<keyword evidence="11" id="KW-0443">Lipid metabolism</keyword>
<dbReference type="NCBIfam" id="NF009466">
    <property type="entry name" value="PRK12826.1-2"/>
    <property type="match status" value="1"/>
</dbReference>
<comment type="subcellular location">
    <subcellularLocation>
        <location evidence="1">Secreted</location>
        <location evidence="1">Cell wall</location>
    </subcellularLocation>
</comment>
<evidence type="ECO:0000256" key="17">
    <source>
        <dbReference type="ARBA" id="ARBA00047400"/>
    </source>
</evidence>
<comment type="caution">
    <text evidence="19">The sequence shown here is derived from an EMBL/GenBank/DDBJ whole genome shotgun (WGS) entry which is preliminary data.</text>
</comment>
<dbReference type="AlphaFoldDB" id="A0A7Z7IJW0"/>
<evidence type="ECO:0000313" key="20">
    <source>
        <dbReference type="Proteomes" id="UP000554965"/>
    </source>
</evidence>
<evidence type="ECO:0000259" key="18">
    <source>
        <dbReference type="SMART" id="SM00822"/>
    </source>
</evidence>
<evidence type="ECO:0000256" key="9">
    <source>
        <dbReference type="ARBA" id="ARBA00022857"/>
    </source>
</evidence>
<dbReference type="PRINTS" id="PR00080">
    <property type="entry name" value="SDRFAMILY"/>
</dbReference>